<evidence type="ECO:0000259" key="8">
    <source>
        <dbReference type="PROSITE" id="PS50893"/>
    </source>
</evidence>
<feature type="domain" description="ABC transporter" evidence="8">
    <location>
        <begin position="10"/>
        <end position="259"/>
    </location>
</feature>
<dbReference type="InterPro" id="IPR003439">
    <property type="entry name" value="ABC_transporter-like_ATP-bd"/>
</dbReference>
<dbReference type="NCBIfam" id="TIGR01727">
    <property type="entry name" value="oligo_HPY"/>
    <property type="match status" value="1"/>
</dbReference>
<evidence type="ECO:0000256" key="7">
    <source>
        <dbReference type="ARBA" id="ARBA00023136"/>
    </source>
</evidence>
<dbReference type="AlphaFoldDB" id="A0A2S5GCB9"/>
<evidence type="ECO:0000256" key="2">
    <source>
        <dbReference type="ARBA" id="ARBA00005417"/>
    </source>
</evidence>
<dbReference type="Pfam" id="PF00005">
    <property type="entry name" value="ABC_tran"/>
    <property type="match status" value="1"/>
</dbReference>
<reference evidence="9 10" key="1">
    <citation type="submission" date="2018-02" db="EMBL/GenBank/DDBJ databases">
        <title>Jeotgalibacillus proteolyticum sp. nov. a protease producing bacterium isolated from ocean sediments of Laizhou Bay.</title>
        <authorList>
            <person name="Li Y."/>
        </authorList>
    </citation>
    <scope>NUCLEOTIDE SEQUENCE [LARGE SCALE GENOMIC DNA]</scope>
    <source>
        <strain evidence="9 10">22-7</strain>
    </source>
</reference>
<dbReference type="InterPro" id="IPR050388">
    <property type="entry name" value="ABC_Ni/Peptide_Import"/>
</dbReference>
<dbReference type="PANTHER" id="PTHR43297:SF2">
    <property type="entry name" value="DIPEPTIDE TRANSPORT ATP-BINDING PROTEIN DPPD"/>
    <property type="match status" value="1"/>
</dbReference>
<dbReference type="EMBL" id="PREZ01000003">
    <property type="protein sequence ID" value="PPA70639.1"/>
    <property type="molecule type" value="Genomic_DNA"/>
</dbReference>
<evidence type="ECO:0000256" key="5">
    <source>
        <dbReference type="ARBA" id="ARBA00022741"/>
    </source>
</evidence>
<keyword evidence="7" id="KW-0472">Membrane</keyword>
<dbReference type="PANTHER" id="PTHR43297">
    <property type="entry name" value="OLIGOPEPTIDE TRANSPORT ATP-BINDING PROTEIN APPD"/>
    <property type="match status" value="1"/>
</dbReference>
<keyword evidence="4" id="KW-1003">Cell membrane</keyword>
<keyword evidence="6 9" id="KW-0067">ATP-binding</keyword>
<evidence type="ECO:0000256" key="3">
    <source>
        <dbReference type="ARBA" id="ARBA00022448"/>
    </source>
</evidence>
<dbReference type="GO" id="GO:0005524">
    <property type="term" value="F:ATP binding"/>
    <property type="evidence" value="ECO:0007669"/>
    <property type="project" value="UniProtKB-KW"/>
</dbReference>
<sequence>MTTKDPVLQVKGLKVSFFTDDGEVPAVDDIDFYVKEGEVLGIVGESGCGKSVTSLSVMGLIPSPPGKITGGEIKLNGEELTTASEKRMRKIRGNDVAMIFQEPMTSLNPLFTIGSQLMDATLIHKKGDKKQAKKRAIEMLKLVGLGRAEELMNEYPHQLSGGMRQRVMIAMAMVCDPKLLIADEPTTALDVTIQAQILKLMKRLNEELNTAIMLITHDLGVVAETCERVVVMYAGKVVENGLAVDIFKDPQHPYTRGLIQSVPDMRYKKQRLYSIPGNVPRPGSIKKGCRFAARCEFAFERCLQEDPPLYKTAEGHSTRCFLFDDTKEDTLHDKDTTIATS</sequence>
<dbReference type="Gene3D" id="3.40.50.300">
    <property type="entry name" value="P-loop containing nucleotide triphosphate hydrolases"/>
    <property type="match status" value="1"/>
</dbReference>
<evidence type="ECO:0000256" key="1">
    <source>
        <dbReference type="ARBA" id="ARBA00004202"/>
    </source>
</evidence>
<dbReference type="RefSeq" id="WP_104057390.1">
    <property type="nucleotide sequence ID" value="NZ_PREZ01000003.1"/>
</dbReference>
<proteinExistence type="inferred from homology"/>
<evidence type="ECO:0000256" key="6">
    <source>
        <dbReference type="ARBA" id="ARBA00022840"/>
    </source>
</evidence>
<evidence type="ECO:0000256" key="4">
    <source>
        <dbReference type="ARBA" id="ARBA00022475"/>
    </source>
</evidence>
<dbReference type="Proteomes" id="UP000239047">
    <property type="component" value="Unassembled WGS sequence"/>
</dbReference>
<comment type="similarity">
    <text evidence="2">Belongs to the ABC transporter superfamily.</text>
</comment>
<dbReference type="InterPro" id="IPR013563">
    <property type="entry name" value="Oligopep_ABC_C"/>
</dbReference>
<dbReference type="SMART" id="SM00382">
    <property type="entry name" value="AAA"/>
    <property type="match status" value="1"/>
</dbReference>
<dbReference type="GO" id="GO:0016887">
    <property type="term" value="F:ATP hydrolysis activity"/>
    <property type="evidence" value="ECO:0007669"/>
    <property type="project" value="InterPro"/>
</dbReference>
<dbReference type="SUPFAM" id="SSF52540">
    <property type="entry name" value="P-loop containing nucleoside triphosphate hydrolases"/>
    <property type="match status" value="1"/>
</dbReference>
<comment type="caution">
    <text evidence="9">The sequence shown here is derived from an EMBL/GenBank/DDBJ whole genome shotgun (WGS) entry which is preliminary data.</text>
</comment>
<accession>A0A2S5GCB9</accession>
<keyword evidence="5" id="KW-0547">Nucleotide-binding</keyword>
<dbReference type="FunFam" id="3.40.50.300:FF:000016">
    <property type="entry name" value="Oligopeptide ABC transporter ATP-binding component"/>
    <property type="match status" value="1"/>
</dbReference>
<dbReference type="GO" id="GO:0015833">
    <property type="term" value="P:peptide transport"/>
    <property type="evidence" value="ECO:0007669"/>
    <property type="project" value="InterPro"/>
</dbReference>
<dbReference type="GO" id="GO:0005886">
    <property type="term" value="C:plasma membrane"/>
    <property type="evidence" value="ECO:0007669"/>
    <property type="project" value="UniProtKB-SubCell"/>
</dbReference>
<protein>
    <submittedName>
        <fullName evidence="9">Peptide ABC transporter ATP-binding protein</fullName>
    </submittedName>
</protein>
<keyword evidence="3" id="KW-0813">Transport</keyword>
<name>A0A2S5GCB9_9BACL</name>
<dbReference type="InterPro" id="IPR003593">
    <property type="entry name" value="AAA+_ATPase"/>
</dbReference>
<comment type="subcellular location">
    <subcellularLocation>
        <location evidence="1">Cell membrane</location>
        <topology evidence="1">Peripheral membrane protein</topology>
    </subcellularLocation>
</comment>
<dbReference type="InterPro" id="IPR027417">
    <property type="entry name" value="P-loop_NTPase"/>
</dbReference>
<evidence type="ECO:0000313" key="9">
    <source>
        <dbReference type="EMBL" id="PPA70639.1"/>
    </source>
</evidence>
<dbReference type="CDD" id="cd03257">
    <property type="entry name" value="ABC_NikE_OppD_transporters"/>
    <property type="match status" value="1"/>
</dbReference>
<keyword evidence="10" id="KW-1185">Reference proteome</keyword>
<dbReference type="InterPro" id="IPR017871">
    <property type="entry name" value="ABC_transporter-like_CS"/>
</dbReference>
<dbReference type="Pfam" id="PF08352">
    <property type="entry name" value="oligo_HPY"/>
    <property type="match status" value="1"/>
</dbReference>
<gene>
    <name evidence="9" type="ORF">C4B60_07510</name>
</gene>
<evidence type="ECO:0000313" key="10">
    <source>
        <dbReference type="Proteomes" id="UP000239047"/>
    </source>
</evidence>
<dbReference type="PROSITE" id="PS50893">
    <property type="entry name" value="ABC_TRANSPORTER_2"/>
    <property type="match status" value="1"/>
</dbReference>
<dbReference type="PROSITE" id="PS00211">
    <property type="entry name" value="ABC_TRANSPORTER_1"/>
    <property type="match status" value="1"/>
</dbReference>
<dbReference type="OrthoDB" id="9806285at2"/>
<organism evidence="9 10">
    <name type="scientific">Jeotgalibacillus proteolyticus</name>
    <dbReference type="NCBI Taxonomy" id="2082395"/>
    <lineage>
        <taxon>Bacteria</taxon>
        <taxon>Bacillati</taxon>
        <taxon>Bacillota</taxon>
        <taxon>Bacilli</taxon>
        <taxon>Bacillales</taxon>
        <taxon>Caryophanaceae</taxon>
        <taxon>Jeotgalibacillus</taxon>
    </lineage>
</organism>